<evidence type="ECO:0000313" key="2">
    <source>
        <dbReference type="EMBL" id="KAI5629846.1"/>
    </source>
</evidence>
<sequence length="81" mass="8718">NPFPGNIINVPEGPDVYSGVPKDYTGEHVSAANFLAVLRGDSQAISKSGRKKVIRSRANDSIFIYLSDHGGHGVFEFPNST</sequence>
<evidence type="ECO:0000313" key="3">
    <source>
        <dbReference type="Proteomes" id="UP001205998"/>
    </source>
</evidence>
<dbReference type="PANTHER" id="PTHR12000:SF21">
    <property type="entry name" value="LEGUMAIN-RELATED"/>
    <property type="match status" value="1"/>
</dbReference>
<dbReference type="Pfam" id="PF01650">
    <property type="entry name" value="Peptidase_C13"/>
    <property type="match status" value="1"/>
</dbReference>
<keyword evidence="3" id="KW-1185">Reference proteome</keyword>
<dbReference type="EMBL" id="MU532958">
    <property type="protein sequence ID" value="KAI5629846.1"/>
    <property type="molecule type" value="Genomic_DNA"/>
</dbReference>
<comment type="caution">
    <text evidence="2">The sequence shown here is derived from an EMBL/GenBank/DDBJ whole genome shotgun (WGS) entry which is preliminary data.</text>
</comment>
<dbReference type="GO" id="GO:0051603">
    <property type="term" value="P:proteolysis involved in protein catabolic process"/>
    <property type="evidence" value="ECO:0007669"/>
    <property type="project" value="TreeGrafter"/>
</dbReference>
<feature type="non-terminal residue" evidence="2">
    <location>
        <position position="1"/>
    </location>
</feature>
<dbReference type="AlphaFoldDB" id="A0AAD5FV51"/>
<dbReference type="Proteomes" id="UP001205998">
    <property type="component" value="Unassembled WGS sequence"/>
</dbReference>
<comment type="similarity">
    <text evidence="1">Belongs to the peptidase C13 family.</text>
</comment>
<accession>A0AAD5FV51</accession>
<dbReference type="PANTHER" id="PTHR12000">
    <property type="entry name" value="HEMOGLOBINASE FAMILY MEMBER"/>
    <property type="match status" value="1"/>
</dbReference>
<dbReference type="GO" id="GO:0004197">
    <property type="term" value="F:cysteine-type endopeptidase activity"/>
    <property type="evidence" value="ECO:0007669"/>
    <property type="project" value="TreeGrafter"/>
</dbReference>
<proteinExistence type="inferred from homology"/>
<dbReference type="GO" id="GO:0006624">
    <property type="term" value="P:vacuolar protein processing"/>
    <property type="evidence" value="ECO:0007669"/>
    <property type="project" value="TreeGrafter"/>
</dbReference>
<dbReference type="Gene3D" id="3.40.50.1460">
    <property type="match status" value="1"/>
</dbReference>
<organism evidence="2 3">
    <name type="scientific">Silurus asotus</name>
    <name type="common">Amur catfish</name>
    <name type="synonym">Parasilurus asotus</name>
    <dbReference type="NCBI Taxonomy" id="30991"/>
    <lineage>
        <taxon>Eukaryota</taxon>
        <taxon>Metazoa</taxon>
        <taxon>Chordata</taxon>
        <taxon>Craniata</taxon>
        <taxon>Vertebrata</taxon>
        <taxon>Euteleostomi</taxon>
        <taxon>Actinopterygii</taxon>
        <taxon>Neopterygii</taxon>
        <taxon>Teleostei</taxon>
        <taxon>Ostariophysi</taxon>
        <taxon>Siluriformes</taxon>
        <taxon>Siluridae</taxon>
        <taxon>Silurus</taxon>
    </lineage>
</organism>
<gene>
    <name evidence="2" type="ORF">C0J50_12664</name>
</gene>
<dbReference type="PRINTS" id="PR00776">
    <property type="entry name" value="HEMOGLOBNASE"/>
</dbReference>
<dbReference type="GO" id="GO:0005773">
    <property type="term" value="C:vacuole"/>
    <property type="evidence" value="ECO:0007669"/>
    <property type="project" value="GOC"/>
</dbReference>
<evidence type="ECO:0000256" key="1">
    <source>
        <dbReference type="ARBA" id="ARBA00009941"/>
    </source>
</evidence>
<feature type="non-terminal residue" evidence="2">
    <location>
        <position position="81"/>
    </location>
</feature>
<dbReference type="InterPro" id="IPR001096">
    <property type="entry name" value="Peptidase_C13"/>
</dbReference>
<name>A0AAD5FV51_SILAS</name>
<reference evidence="2" key="1">
    <citation type="submission" date="2018-07" db="EMBL/GenBank/DDBJ databases">
        <title>Comparative genomics of catfishes provides insights into carnivory and benthic adaptation.</title>
        <authorList>
            <person name="Zhang Y."/>
            <person name="Wang D."/>
            <person name="Peng Z."/>
            <person name="Zheng S."/>
            <person name="Shao F."/>
            <person name="Tao W."/>
        </authorList>
    </citation>
    <scope>NUCLEOTIDE SEQUENCE</scope>
    <source>
        <strain evidence="2">Chongqing</strain>
    </source>
</reference>
<protein>
    <submittedName>
        <fullName evidence="2">Legumain</fullName>
    </submittedName>
</protein>